<evidence type="ECO:0000256" key="11">
    <source>
        <dbReference type="ARBA" id="ARBA00032305"/>
    </source>
</evidence>
<evidence type="ECO:0000256" key="12">
    <source>
        <dbReference type="ARBA" id="ARBA00047973"/>
    </source>
</evidence>
<dbReference type="Pfam" id="PF03737">
    <property type="entry name" value="RraA-like"/>
    <property type="match status" value="1"/>
</dbReference>
<sequence>MSIGCKIIKEISRPAKELVERFRNMPAANIDDCMGRIAAVDSGIKPVGYKGQLLGTAFTVRVPQGDNLMFHAAMDLARPGDVIVIDAGGFTDRAIFGELMATYCKTRGIKGIVCDGAIRDYGGLAAMTDFAVYARGVNPNGPYKNGPGEINVPVVIGGKLVNPGDIIVGDDDGVIVIDPAVASKLADAAREIAKKEAAIMDDIIHEGTYIRPWVDEKLKEIGCDMK</sequence>
<dbReference type="OrthoDB" id="9784786at2"/>
<evidence type="ECO:0000256" key="3">
    <source>
        <dbReference type="ARBA" id="ARBA00008621"/>
    </source>
</evidence>
<dbReference type="NCBIfam" id="NF004850">
    <property type="entry name" value="PRK06201.1"/>
    <property type="match status" value="1"/>
</dbReference>
<dbReference type="EMBL" id="FQVI01000002">
    <property type="protein sequence ID" value="SHE55298.1"/>
    <property type="molecule type" value="Genomic_DNA"/>
</dbReference>
<evidence type="ECO:0000256" key="1">
    <source>
        <dbReference type="ARBA" id="ARBA00001342"/>
    </source>
</evidence>
<dbReference type="GO" id="GO:0008948">
    <property type="term" value="F:oxaloacetate decarboxylase activity"/>
    <property type="evidence" value="ECO:0007669"/>
    <property type="project" value="UniProtKB-EC"/>
</dbReference>
<dbReference type="EC" id="4.1.1.112" evidence="6"/>
<dbReference type="STRING" id="1122155.SAMN02745158_00888"/>
<evidence type="ECO:0000256" key="13">
    <source>
        <dbReference type="PIRSR" id="PIRSR605493-1"/>
    </source>
</evidence>
<evidence type="ECO:0000313" key="15">
    <source>
        <dbReference type="Proteomes" id="UP000184245"/>
    </source>
</evidence>
<evidence type="ECO:0000313" key="14">
    <source>
        <dbReference type="EMBL" id="SHE55298.1"/>
    </source>
</evidence>
<evidence type="ECO:0000256" key="10">
    <source>
        <dbReference type="ARBA" id="ARBA00030169"/>
    </source>
</evidence>
<dbReference type="InterPro" id="IPR005493">
    <property type="entry name" value="RraA/RraA-like"/>
</dbReference>
<comment type="cofactor">
    <cofactor evidence="2">
        <name>a divalent metal cation</name>
        <dbReference type="ChEBI" id="CHEBI:60240"/>
    </cofactor>
</comment>
<dbReference type="AlphaFoldDB" id="A0A1M4UF90"/>
<dbReference type="SUPFAM" id="SSF89562">
    <property type="entry name" value="RraA-like"/>
    <property type="match status" value="1"/>
</dbReference>
<proteinExistence type="inferred from homology"/>
<reference evidence="14 15" key="1">
    <citation type="submission" date="2016-11" db="EMBL/GenBank/DDBJ databases">
        <authorList>
            <person name="Jaros S."/>
            <person name="Januszkiewicz K."/>
            <person name="Wedrychowicz H."/>
        </authorList>
    </citation>
    <scope>NUCLEOTIDE SEQUENCE [LARGE SCALE GENOMIC DNA]</scope>
    <source>
        <strain evidence="14 15">DSM 17459</strain>
    </source>
</reference>
<dbReference type="Proteomes" id="UP000184245">
    <property type="component" value="Unassembled WGS sequence"/>
</dbReference>
<dbReference type="CDD" id="cd16841">
    <property type="entry name" value="RraA_family"/>
    <property type="match status" value="1"/>
</dbReference>
<evidence type="ECO:0000256" key="7">
    <source>
        <dbReference type="ARBA" id="ARBA00016549"/>
    </source>
</evidence>
<keyword evidence="13" id="KW-0460">Magnesium</keyword>
<keyword evidence="13" id="KW-0479">Metal-binding</keyword>
<feature type="binding site" evidence="13">
    <location>
        <position position="120"/>
    </location>
    <ligand>
        <name>Mg(2+)</name>
        <dbReference type="ChEBI" id="CHEBI:18420"/>
    </ligand>
</feature>
<comment type="subunit">
    <text evidence="4">Homotrimer.</text>
</comment>
<dbReference type="Gene3D" id="3.50.30.40">
    <property type="entry name" value="Ribonuclease E inhibitor RraA/RraA-like"/>
    <property type="match status" value="1"/>
</dbReference>
<feature type="binding site" evidence="13">
    <location>
        <begin position="97"/>
        <end position="100"/>
    </location>
    <ligand>
        <name>substrate</name>
    </ligand>
</feature>
<dbReference type="RefSeq" id="WP_072849307.1">
    <property type="nucleotide sequence ID" value="NZ_FQVI01000002.1"/>
</dbReference>
<accession>A0A1M4UF90</accession>
<dbReference type="PANTHER" id="PTHR33254">
    <property type="entry name" value="4-HYDROXY-4-METHYL-2-OXOGLUTARATE ALDOLASE 3-RELATED"/>
    <property type="match status" value="1"/>
</dbReference>
<evidence type="ECO:0000256" key="9">
    <source>
        <dbReference type="ARBA" id="ARBA00029596"/>
    </source>
</evidence>
<comment type="cofactor">
    <cofactor evidence="13">
        <name>Mg(2+)</name>
        <dbReference type="ChEBI" id="CHEBI:18420"/>
    </cofactor>
</comment>
<evidence type="ECO:0000256" key="6">
    <source>
        <dbReference type="ARBA" id="ARBA00012947"/>
    </source>
</evidence>
<evidence type="ECO:0000256" key="4">
    <source>
        <dbReference type="ARBA" id="ARBA00011233"/>
    </source>
</evidence>
<name>A0A1M4UF90_9CLOT</name>
<keyword evidence="15" id="KW-1185">Reference proteome</keyword>
<dbReference type="GO" id="GO:0047443">
    <property type="term" value="F:4-hydroxy-4-methyl-2-oxoglutarate aldolase activity"/>
    <property type="evidence" value="ECO:0007669"/>
    <property type="project" value="UniProtKB-EC"/>
</dbReference>
<protein>
    <recommendedName>
        <fullName evidence="7">Putative 4-hydroxy-4-methyl-2-oxoglutarate aldolase</fullName>
        <ecNumber evidence="6">4.1.1.112</ecNumber>
        <ecNumber evidence="5">4.1.3.17</ecNumber>
    </recommendedName>
    <alternativeName>
        <fullName evidence="11">Oxaloacetate decarboxylase</fullName>
    </alternativeName>
    <alternativeName>
        <fullName evidence="9">Regulator of ribonuclease activity homolog</fullName>
    </alternativeName>
    <alternativeName>
        <fullName evidence="10">RraA-like protein</fullName>
    </alternativeName>
</protein>
<dbReference type="InterPro" id="IPR036704">
    <property type="entry name" value="RraA/RraA-like_sf"/>
</dbReference>
<gene>
    <name evidence="14" type="ORF">SAMN02745158_00888</name>
</gene>
<dbReference type="PANTHER" id="PTHR33254:SF4">
    <property type="entry name" value="4-HYDROXY-4-METHYL-2-OXOGLUTARATE ALDOLASE 3-RELATED"/>
    <property type="match status" value="1"/>
</dbReference>
<comment type="catalytic activity">
    <reaction evidence="1">
        <text>4-hydroxy-4-methyl-2-oxoglutarate = 2 pyruvate</text>
        <dbReference type="Rhea" id="RHEA:22748"/>
        <dbReference type="ChEBI" id="CHEBI:15361"/>
        <dbReference type="ChEBI" id="CHEBI:58276"/>
        <dbReference type="EC" id="4.1.3.17"/>
    </reaction>
</comment>
<dbReference type="GO" id="GO:0046872">
    <property type="term" value="F:metal ion binding"/>
    <property type="evidence" value="ECO:0007669"/>
    <property type="project" value="UniProtKB-KW"/>
</dbReference>
<comment type="similarity">
    <text evidence="3">Belongs to the class II aldolase/RraA-like family.</text>
</comment>
<comment type="catalytic activity">
    <reaction evidence="12">
        <text>oxaloacetate + H(+) = pyruvate + CO2</text>
        <dbReference type="Rhea" id="RHEA:15641"/>
        <dbReference type="ChEBI" id="CHEBI:15361"/>
        <dbReference type="ChEBI" id="CHEBI:15378"/>
        <dbReference type="ChEBI" id="CHEBI:16452"/>
        <dbReference type="ChEBI" id="CHEBI:16526"/>
        <dbReference type="EC" id="4.1.1.112"/>
    </reaction>
</comment>
<dbReference type="EC" id="4.1.3.17" evidence="5"/>
<organism evidence="14 15">
    <name type="scientific">Lactonifactor longoviformis DSM 17459</name>
    <dbReference type="NCBI Taxonomy" id="1122155"/>
    <lineage>
        <taxon>Bacteria</taxon>
        <taxon>Bacillati</taxon>
        <taxon>Bacillota</taxon>
        <taxon>Clostridia</taxon>
        <taxon>Eubacteriales</taxon>
        <taxon>Clostridiaceae</taxon>
        <taxon>Lactonifactor</taxon>
    </lineage>
</organism>
<feature type="binding site" evidence="13">
    <location>
        <position position="119"/>
    </location>
    <ligand>
        <name>substrate</name>
    </ligand>
</feature>
<evidence type="ECO:0000256" key="5">
    <source>
        <dbReference type="ARBA" id="ARBA00012213"/>
    </source>
</evidence>
<evidence type="ECO:0000256" key="8">
    <source>
        <dbReference type="ARBA" id="ARBA00025046"/>
    </source>
</evidence>
<evidence type="ECO:0000256" key="2">
    <source>
        <dbReference type="ARBA" id="ARBA00001968"/>
    </source>
</evidence>
<comment type="function">
    <text evidence="8">Catalyzes the aldol cleavage of 4-hydroxy-4-methyl-2-oxoglutarate (HMG) into 2 molecules of pyruvate. Also contains a secondary oxaloacetate (OAA) decarboxylase activity due to the common pyruvate enolate transition state formed following C-C bond cleavage in the retro-aldol and decarboxylation reactions.</text>
</comment>